<dbReference type="Pfam" id="PF13378">
    <property type="entry name" value="MR_MLE_C"/>
    <property type="match status" value="1"/>
</dbReference>
<evidence type="ECO:0000313" key="3">
    <source>
        <dbReference type="Proteomes" id="UP001174909"/>
    </source>
</evidence>
<feature type="domain" description="Mandelate racemase/muconate lactonizing enzyme C-terminal" evidence="1">
    <location>
        <begin position="140"/>
        <end position="250"/>
    </location>
</feature>
<keyword evidence="3" id="KW-1185">Reference proteome</keyword>
<sequence length="334" mass="34875">MSERLKIDRVRFAEVKASEATTWTFVEVYDGEGTVATAEITCGGNTAEAVRLTSELVGRLRGREIADEGDVEGMLGLAVSDMQANMALATAVSGLRTAVSDLRAQRRGITLTEELGGTPQESVLLYANINRHLLTRDRSPASFGRAAELAVSRGFGIVKCAPFDGVGPPSTRGEILDVARVGIERVAAVRAAVGDDVTVLVDCHSRFERHTAPLVAEQLAKSNIGWFEEPVEPTKDAEGLAAIAREVSMITAGGESGYGREFLQGNCGMRRAECGYAGCEVLRRAGGGKGCGNRGYGCGRRCVAAQSVGAGVADWGRACDGGDAGGDTSGACGV</sequence>
<dbReference type="InterPro" id="IPR013342">
    <property type="entry name" value="Mandelate_racemase_C"/>
</dbReference>
<dbReference type="SMART" id="SM00922">
    <property type="entry name" value="MR_MLE"/>
    <property type="match status" value="1"/>
</dbReference>
<dbReference type="Gene3D" id="3.30.390.10">
    <property type="entry name" value="Enolase-like, N-terminal domain"/>
    <property type="match status" value="1"/>
</dbReference>
<accession>A0AA35TVS0</accession>
<evidence type="ECO:0000313" key="2">
    <source>
        <dbReference type="EMBL" id="CAI8054797.1"/>
    </source>
</evidence>
<proteinExistence type="predicted"/>
<dbReference type="AlphaFoldDB" id="A0AA35TVS0"/>
<dbReference type="InterPro" id="IPR036849">
    <property type="entry name" value="Enolase-like_C_sf"/>
</dbReference>
<name>A0AA35TVS0_GEOBA</name>
<reference evidence="2" key="1">
    <citation type="submission" date="2023-03" db="EMBL/GenBank/DDBJ databases">
        <authorList>
            <person name="Steffen K."/>
            <person name="Cardenas P."/>
        </authorList>
    </citation>
    <scope>NUCLEOTIDE SEQUENCE</scope>
</reference>
<organism evidence="2 3">
    <name type="scientific">Geodia barretti</name>
    <name type="common">Barrett's horny sponge</name>
    <dbReference type="NCBI Taxonomy" id="519541"/>
    <lineage>
        <taxon>Eukaryota</taxon>
        <taxon>Metazoa</taxon>
        <taxon>Porifera</taxon>
        <taxon>Demospongiae</taxon>
        <taxon>Heteroscleromorpha</taxon>
        <taxon>Tetractinellida</taxon>
        <taxon>Astrophorina</taxon>
        <taxon>Geodiidae</taxon>
        <taxon>Geodia</taxon>
    </lineage>
</organism>
<dbReference type="SUPFAM" id="SSF54826">
    <property type="entry name" value="Enolase N-terminal domain-like"/>
    <property type="match status" value="1"/>
</dbReference>
<dbReference type="PANTHER" id="PTHR48080:SF2">
    <property type="entry name" value="D-GALACTONATE DEHYDRATASE"/>
    <property type="match status" value="1"/>
</dbReference>
<dbReference type="InterPro" id="IPR029065">
    <property type="entry name" value="Enolase_C-like"/>
</dbReference>
<dbReference type="PANTHER" id="PTHR48080">
    <property type="entry name" value="D-GALACTONATE DEHYDRATASE-RELATED"/>
    <property type="match status" value="1"/>
</dbReference>
<dbReference type="Gene3D" id="3.20.20.120">
    <property type="entry name" value="Enolase-like C-terminal domain"/>
    <property type="match status" value="1"/>
</dbReference>
<evidence type="ECO:0000259" key="1">
    <source>
        <dbReference type="SMART" id="SM00922"/>
    </source>
</evidence>
<gene>
    <name evidence="2" type="ORF">GBAR_LOCUS29883</name>
</gene>
<dbReference type="SUPFAM" id="SSF51604">
    <property type="entry name" value="Enolase C-terminal domain-like"/>
    <property type="match status" value="1"/>
</dbReference>
<dbReference type="InterPro" id="IPR034593">
    <property type="entry name" value="DgoD-like"/>
</dbReference>
<protein>
    <submittedName>
        <fullName evidence="2">D-gluconate/D-galactonate dehydratase</fullName>
    </submittedName>
</protein>
<dbReference type="InterPro" id="IPR029017">
    <property type="entry name" value="Enolase-like_N"/>
</dbReference>
<dbReference type="Proteomes" id="UP001174909">
    <property type="component" value="Unassembled WGS sequence"/>
</dbReference>
<dbReference type="EMBL" id="CASHTH010004210">
    <property type="protein sequence ID" value="CAI8054797.1"/>
    <property type="molecule type" value="Genomic_DNA"/>
</dbReference>
<comment type="caution">
    <text evidence="2">The sequence shown here is derived from an EMBL/GenBank/DDBJ whole genome shotgun (WGS) entry which is preliminary data.</text>
</comment>